<dbReference type="InterPro" id="IPR036425">
    <property type="entry name" value="MoaB/Mog-like_dom_sf"/>
</dbReference>
<keyword evidence="4" id="KW-0501">Molybdenum cofactor biosynthesis</keyword>
<dbReference type="EC" id="2.7.7.75" evidence="2"/>
<dbReference type="InterPro" id="IPR008284">
    <property type="entry name" value="MoCF_biosynth_CS"/>
</dbReference>
<dbReference type="SUPFAM" id="SSF53218">
    <property type="entry name" value="Molybdenum cofactor biosynthesis proteins"/>
    <property type="match status" value="1"/>
</dbReference>
<dbReference type="PANTHER" id="PTHR43764">
    <property type="entry name" value="MOLYBDENUM COFACTOR BIOSYNTHESIS"/>
    <property type="match status" value="1"/>
</dbReference>
<dbReference type="GO" id="GO:0061598">
    <property type="term" value="F:molybdopterin adenylyltransferase activity"/>
    <property type="evidence" value="ECO:0007669"/>
    <property type="project" value="UniProtKB-EC"/>
</dbReference>
<dbReference type="Pfam" id="PF00994">
    <property type="entry name" value="MoCF_biosynth"/>
    <property type="match status" value="1"/>
</dbReference>
<evidence type="ECO:0000256" key="4">
    <source>
        <dbReference type="ARBA" id="ARBA00023150"/>
    </source>
</evidence>
<protein>
    <recommendedName>
        <fullName evidence="3">Molybdopterin adenylyltransferase</fullName>
        <ecNumber evidence="2">2.7.7.75</ecNumber>
    </recommendedName>
</protein>
<comment type="catalytic activity">
    <reaction evidence="5">
        <text>molybdopterin + ATP + H(+) = adenylyl-molybdopterin + diphosphate</text>
        <dbReference type="Rhea" id="RHEA:31331"/>
        <dbReference type="ChEBI" id="CHEBI:15378"/>
        <dbReference type="ChEBI" id="CHEBI:30616"/>
        <dbReference type="ChEBI" id="CHEBI:33019"/>
        <dbReference type="ChEBI" id="CHEBI:58698"/>
        <dbReference type="ChEBI" id="CHEBI:62727"/>
        <dbReference type="EC" id="2.7.7.75"/>
    </reaction>
</comment>
<evidence type="ECO:0000256" key="2">
    <source>
        <dbReference type="ARBA" id="ARBA00012509"/>
    </source>
</evidence>
<evidence type="ECO:0000313" key="8">
    <source>
        <dbReference type="EMBL" id="KAB1443895.1"/>
    </source>
</evidence>
<reference evidence="8 9" key="1">
    <citation type="journal article" date="2017" name="Int. J. Syst. Evol. Microbiol.">
        <title>Desulfovibrio senegalensis sp. nov., a mesophilic sulfate reducer isolated from marine sediment.</title>
        <authorList>
            <person name="Thioye A."/>
            <person name="Gam Z.B.A."/>
            <person name="Mbengue M."/>
            <person name="Cayol J.L."/>
            <person name="Joseph-Bartoli M."/>
            <person name="Toure-Kane C."/>
            <person name="Labat M."/>
        </authorList>
    </citation>
    <scope>NUCLEOTIDE SEQUENCE [LARGE SCALE GENOMIC DNA]</scope>
    <source>
        <strain evidence="8 9">DSM 101509</strain>
    </source>
</reference>
<accession>A0A6N6N9T6</accession>
<feature type="domain" description="MoaB/Mog" evidence="7">
    <location>
        <begin position="93"/>
        <end position="238"/>
    </location>
</feature>
<dbReference type="Gene3D" id="3.40.980.10">
    <property type="entry name" value="MoaB/Mog-like domain"/>
    <property type="match status" value="1"/>
</dbReference>
<dbReference type="EMBL" id="WAIE01000001">
    <property type="protein sequence ID" value="KAB1443895.1"/>
    <property type="molecule type" value="Genomic_DNA"/>
</dbReference>
<keyword evidence="9" id="KW-1185">Reference proteome</keyword>
<comment type="function">
    <text evidence="6">Catalyzes the adenylation of molybdopterin as part of the biosynthesis of the molybdenum-cofactor.</text>
</comment>
<evidence type="ECO:0000259" key="7">
    <source>
        <dbReference type="SMART" id="SM00852"/>
    </source>
</evidence>
<evidence type="ECO:0000256" key="3">
    <source>
        <dbReference type="ARBA" id="ARBA00013491"/>
    </source>
</evidence>
<sequence>MIVSVRQFLGKGAMVVIGAGDTCEVRYHGYAPVLRVGDRLESDSGALLVVSVRWTTADGHGPARREFVAEVVEDCNPAEEVVFDVVREGYALAWVTLSDKGAAGLREDASGPSIERMVRETLELSHVQGFIIPDDEPGIRALITSLALEQGYDLVLTTGGTGVGPRDVTPQATLRVIDHRLPGYERAMTNASLQKTPHGAISRAVAGCLGNALIINLPGSPKAVAECLAPLLPTLRHTLQKLHGDPSDCAALYL</sequence>
<comment type="caution">
    <text evidence="8">The sequence shown here is derived from an EMBL/GenBank/DDBJ whole genome shotgun (WGS) entry which is preliminary data.</text>
</comment>
<dbReference type="InterPro" id="IPR001453">
    <property type="entry name" value="MoaB/Mog_dom"/>
</dbReference>
<dbReference type="Proteomes" id="UP000438699">
    <property type="component" value="Unassembled WGS sequence"/>
</dbReference>
<dbReference type="PROSITE" id="PS01078">
    <property type="entry name" value="MOCF_BIOSYNTHESIS_1"/>
    <property type="match status" value="1"/>
</dbReference>
<dbReference type="GO" id="GO:0006777">
    <property type="term" value="P:Mo-molybdopterin cofactor biosynthetic process"/>
    <property type="evidence" value="ECO:0007669"/>
    <property type="project" value="UniProtKB-KW"/>
</dbReference>
<dbReference type="CDD" id="cd00886">
    <property type="entry name" value="MogA_MoaB"/>
    <property type="match status" value="1"/>
</dbReference>
<gene>
    <name evidence="8" type="ORF">F8A88_04935</name>
</gene>
<evidence type="ECO:0000313" key="9">
    <source>
        <dbReference type="Proteomes" id="UP000438699"/>
    </source>
</evidence>
<name>A0A6N6N9T6_9BACT</name>
<dbReference type="PANTHER" id="PTHR43764:SF1">
    <property type="entry name" value="MOLYBDOPTERIN MOLYBDOTRANSFERASE"/>
    <property type="match status" value="1"/>
</dbReference>
<dbReference type="UniPathway" id="UPA00344"/>
<dbReference type="OrthoDB" id="9784492at2"/>
<dbReference type="AlphaFoldDB" id="A0A6N6N9T6"/>
<proteinExistence type="predicted"/>
<dbReference type="InterPro" id="IPR051920">
    <property type="entry name" value="MPT_Adenylyltrnsfr/MoaC-Rel"/>
</dbReference>
<organism evidence="8 9">
    <name type="scientific">Pseudodesulfovibrio senegalensis</name>
    <dbReference type="NCBI Taxonomy" id="1721087"/>
    <lineage>
        <taxon>Bacteria</taxon>
        <taxon>Pseudomonadati</taxon>
        <taxon>Thermodesulfobacteriota</taxon>
        <taxon>Desulfovibrionia</taxon>
        <taxon>Desulfovibrionales</taxon>
        <taxon>Desulfovibrionaceae</taxon>
    </lineage>
</organism>
<dbReference type="NCBIfam" id="TIGR00177">
    <property type="entry name" value="molyb_syn"/>
    <property type="match status" value="1"/>
</dbReference>
<evidence type="ECO:0000256" key="1">
    <source>
        <dbReference type="ARBA" id="ARBA00005046"/>
    </source>
</evidence>
<evidence type="ECO:0000256" key="5">
    <source>
        <dbReference type="ARBA" id="ARBA00051131"/>
    </source>
</evidence>
<comment type="pathway">
    <text evidence="1">Cofactor biosynthesis; molybdopterin biosynthesis.</text>
</comment>
<dbReference type="SMART" id="SM00852">
    <property type="entry name" value="MoCF_biosynth"/>
    <property type="match status" value="1"/>
</dbReference>
<evidence type="ECO:0000256" key="6">
    <source>
        <dbReference type="ARBA" id="ARBA00058212"/>
    </source>
</evidence>